<dbReference type="InterPro" id="IPR042197">
    <property type="entry name" value="Apaf_helical"/>
</dbReference>
<dbReference type="PANTHER" id="PTHR33463">
    <property type="entry name" value="NB-ARC DOMAIN-CONTAINING PROTEIN-RELATED"/>
    <property type="match status" value="1"/>
</dbReference>
<keyword evidence="4" id="KW-0547">Nucleotide-binding</keyword>
<sequence>MAENVGPIILEVIKFIGLSARKYLKYQWKFSEYVDNFKEAKLDLLAREKGIQKQLENECHYGKTPKPEVERWFEKVKEKLAQAQHVEDKISEGKCLFRSCFGKLVDETTQALNKVYAQGDFSGGLVVNDPSIVQVKLPTQNLIGHQVSVRDEIYGYLMGDEVGMIGVYGMGGIGKTTIMKDVYNRLSREPKFKKVIWITVSGNFDIRNIQMDIGRQLEWALSDHENTDVRAGKLSAMFREMLKEGRYALIFDDVWSSVPLEDIGIDEPTKDNGFKVVLTTRSEAVIRSMGCKKVEVACLSMHEAMNLFLSKVGQDVSAKSTLESVMQLVVEECDGLPLALVTLAASMKGISNSREWDNAVNELRGEIRNFPDMESKVFGSLKFSYDRLEKVDQDCFSYCALYPEDYQIEKEEIIQYWMEEGLIGERGSRKAMEDNGHSILQKFQQNCLLERVGNGAYVKMHDVVRDMALHITRKRFMIKAGKQLKELPNEEEWGEDLEKVSLMYNSISAIPQHMRCPNFPKLTTLLLSYNSLKEIPESFFEHFPSIEILDLSHNPFKSLPSSISALEKLKVLLLRGCYNLESLPSVLKLQALKKLRLGGSGIKEIPQGLEMLVNLRYLDLLAMHPILRNPEPMREFNKLEVFGGWFCNMSDWNKYVGQRKNLYKYSILVCPLDPSRDIPWASSKLVLFERIEINSGDAVMLPYDIQQLHLKHCYGAKSVNDIRLRDAIDLKGCTVEDCSGLESIFSSKCDQLKQLEYLTLRNLADSKVLVGVGAGVEESSVGIFSSLKVITLQKCDKIKKMFSADWVLHNLKKIEVSSCSQLEEIITEPEGEGMGTTNDSLNLNFPKLTTLILSNLPTLKGICSENAVLVCDSLQVIEISDCPKVKRIPLYLPQLEVDDEGKLSPNTLQEIRVGTGDWWESVAWEHPILNVKNVVQPLLSLIRASEYYYGYPSYEYYAHPICCYKDPVPSSALVMQWGEWPHDEAGCEIM</sequence>
<evidence type="ECO:0000313" key="10">
    <source>
        <dbReference type="Proteomes" id="UP000818029"/>
    </source>
</evidence>
<dbReference type="STRING" id="3635.A0A1U8J1L1"/>
<dbReference type="InterPro" id="IPR002182">
    <property type="entry name" value="NB-ARC"/>
</dbReference>
<dbReference type="InterPro" id="IPR003591">
    <property type="entry name" value="Leu-rich_rpt_typical-subtyp"/>
</dbReference>
<protein>
    <submittedName>
        <fullName evidence="11">Probable disease resistance protein At4g27220</fullName>
    </submittedName>
</protein>
<organism evidence="10 11">
    <name type="scientific">Gossypium hirsutum</name>
    <name type="common">Upland cotton</name>
    <name type="synonym">Gossypium mexicanum</name>
    <dbReference type="NCBI Taxonomy" id="3635"/>
    <lineage>
        <taxon>Eukaryota</taxon>
        <taxon>Viridiplantae</taxon>
        <taxon>Streptophyta</taxon>
        <taxon>Embryophyta</taxon>
        <taxon>Tracheophyta</taxon>
        <taxon>Spermatophyta</taxon>
        <taxon>Magnoliopsida</taxon>
        <taxon>eudicotyledons</taxon>
        <taxon>Gunneridae</taxon>
        <taxon>Pentapetalae</taxon>
        <taxon>rosids</taxon>
        <taxon>malvids</taxon>
        <taxon>Malvales</taxon>
        <taxon>Malvaceae</taxon>
        <taxon>Malvoideae</taxon>
        <taxon>Gossypium</taxon>
    </lineage>
</organism>
<dbReference type="GO" id="GO:0043531">
    <property type="term" value="F:ADP binding"/>
    <property type="evidence" value="ECO:0007669"/>
    <property type="project" value="InterPro"/>
</dbReference>
<dbReference type="Gene3D" id="1.10.10.10">
    <property type="entry name" value="Winged helix-like DNA-binding domain superfamily/Winged helix DNA-binding domain"/>
    <property type="match status" value="1"/>
</dbReference>
<evidence type="ECO:0000256" key="5">
    <source>
        <dbReference type="ARBA" id="ARBA00022821"/>
    </source>
</evidence>
<dbReference type="InterPro" id="IPR027417">
    <property type="entry name" value="P-loop_NTPase"/>
</dbReference>
<dbReference type="InterPro" id="IPR032675">
    <property type="entry name" value="LRR_dom_sf"/>
</dbReference>
<dbReference type="InterPro" id="IPR050905">
    <property type="entry name" value="Plant_NBS-LRR"/>
</dbReference>
<evidence type="ECO:0000259" key="7">
    <source>
        <dbReference type="Pfam" id="PF00931"/>
    </source>
</evidence>
<evidence type="ECO:0000256" key="3">
    <source>
        <dbReference type="ARBA" id="ARBA00022737"/>
    </source>
</evidence>
<dbReference type="Pfam" id="PF23247">
    <property type="entry name" value="LRR_RPS2"/>
    <property type="match status" value="1"/>
</dbReference>
<dbReference type="GeneID" id="107902585"/>
<accession>A0A1U8J1L1</accession>
<dbReference type="InterPro" id="IPR001611">
    <property type="entry name" value="Leu-rich_rpt"/>
</dbReference>
<dbReference type="InterPro" id="IPR058922">
    <property type="entry name" value="WHD_DRP"/>
</dbReference>
<dbReference type="SMART" id="SM00369">
    <property type="entry name" value="LRR_TYP"/>
    <property type="match status" value="3"/>
</dbReference>
<evidence type="ECO:0000259" key="9">
    <source>
        <dbReference type="Pfam" id="PF23559"/>
    </source>
</evidence>
<dbReference type="OrthoDB" id="1926275at2759"/>
<dbReference type="AlphaFoldDB" id="A0A1U8J1L1"/>
<evidence type="ECO:0000313" key="11">
    <source>
        <dbReference type="RefSeq" id="XP_016684230.1"/>
    </source>
</evidence>
<reference evidence="10" key="1">
    <citation type="journal article" date="2020" name="Nat. Genet.">
        <title>Genomic diversifications of five Gossypium allopolyploid species and their impact on cotton improvement.</title>
        <authorList>
            <person name="Chen Z.J."/>
            <person name="Sreedasyam A."/>
            <person name="Ando A."/>
            <person name="Song Q."/>
            <person name="De Santiago L.M."/>
            <person name="Hulse-Kemp A.M."/>
            <person name="Ding M."/>
            <person name="Ye W."/>
            <person name="Kirkbride R.C."/>
            <person name="Jenkins J."/>
            <person name="Plott C."/>
            <person name="Lovell J."/>
            <person name="Lin Y.M."/>
            <person name="Vaughn R."/>
            <person name="Liu B."/>
            <person name="Simpson S."/>
            <person name="Scheffler B.E."/>
            <person name="Wen L."/>
            <person name="Saski C.A."/>
            <person name="Grover C.E."/>
            <person name="Hu G."/>
            <person name="Conover J.L."/>
            <person name="Carlson J.W."/>
            <person name="Shu S."/>
            <person name="Boston L.B."/>
            <person name="Williams M."/>
            <person name="Peterson D.G."/>
            <person name="McGee K."/>
            <person name="Jones D.C."/>
            <person name="Wendel J.F."/>
            <person name="Stelly D.M."/>
            <person name="Grimwood J."/>
            <person name="Schmutz J."/>
        </authorList>
    </citation>
    <scope>NUCLEOTIDE SEQUENCE [LARGE SCALE GENOMIC DNA]</scope>
    <source>
        <strain evidence="10">cv. TM-1</strain>
    </source>
</reference>
<evidence type="ECO:0000256" key="6">
    <source>
        <dbReference type="ARBA" id="ARBA00022840"/>
    </source>
</evidence>
<evidence type="ECO:0000256" key="4">
    <source>
        <dbReference type="ARBA" id="ARBA00022741"/>
    </source>
</evidence>
<dbReference type="FunFam" id="3.40.50.300:FF:001091">
    <property type="entry name" value="Probable disease resistance protein At1g61300"/>
    <property type="match status" value="1"/>
</dbReference>
<keyword evidence="5" id="KW-0611">Plant defense</keyword>
<dbReference type="SUPFAM" id="SSF52058">
    <property type="entry name" value="L domain-like"/>
    <property type="match status" value="1"/>
</dbReference>
<evidence type="ECO:0000256" key="1">
    <source>
        <dbReference type="ARBA" id="ARBA00008894"/>
    </source>
</evidence>
<feature type="domain" description="NB-ARC" evidence="7">
    <location>
        <begin position="151"/>
        <end position="314"/>
    </location>
</feature>
<dbReference type="PROSITE" id="PS51450">
    <property type="entry name" value="LRR"/>
    <property type="match status" value="2"/>
</dbReference>
<dbReference type="Gene3D" id="3.80.10.10">
    <property type="entry name" value="Ribonuclease Inhibitor"/>
    <property type="match status" value="2"/>
</dbReference>
<dbReference type="InterPro" id="IPR057135">
    <property type="entry name" value="At4g27190-like_LRR"/>
</dbReference>
<keyword evidence="10" id="KW-1185">Reference proteome</keyword>
<dbReference type="FunFam" id="1.10.10.10:FF:000322">
    <property type="entry name" value="Probable disease resistance protein At1g63360"/>
    <property type="match status" value="1"/>
</dbReference>
<keyword evidence="3" id="KW-0677">Repeat</keyword>
<dbReference type="Pfam" id="PF13855">
    <property type="entry name" value="LRR_8"/>
    <property type="match status" value="1"/>
</dbReference>
<keyword evidence="6" id="KW-0067">ATP-binding</keyword>
<dbReference type="Pfam" id="PF23559">
    <property type="entry name" value="WHD_DRP"/>
    <property type="match status" value="1"/>
</dbReference>
<keyword evidence="2" id="KW-0433">Leucine-rich repeat</keyword>
<proteinExistence type="inferred from homology"/>
<dbReference type="Pfam" id="PF00931">
    <property type="entry name" value="NB-ARC"/>
    <property type="match status" value="1"/>
</dbReference>
<dbReference type="GO" id="GO:0006952">
    <property type="term" value="P:defense response"/>
    <property type="evidence" value="ECO:0007669"/>
    <property type="project" value="UniProtKB-KW"/>
</dbReference>
<dbReference type="Proteomes" id="UP000818029">
    <property type="component" value="Chromosome A11"/>
</dbReference>
<dbReference type="KEGG" id="ghi:107902585"/>
<dbReference type="PRINTS" id="PR00364">
    <property type="entry name" value="DISEASERSIST"/>
</dbReference>
<dbReference type="Gene3D" id="3.40.50.300">
    <property type="entry name" value="P-loop containing nucleotide triphosphate hydrolases"/>
    <property type="match status" value="1"/>
</dbReference>
<evidence type="ECO:0000259" key="8">
    <source>
        <dbReference type="Pfam" id="PF23247"/>
    </source>
</evidence>
<dbReference type="GO" id="GO:0005524">
    <property type="term" value="F:ATP binding"/>
    <property type="evidence" value="ECO:0007669"/>
    <property type="project" value="UniProtKB-KW"/>
</dbReference>
<dbReference type="RefSeq" id="XP_016684230.1">
    <property type="nucleotide sequence ID" value="XM_016828741.1"/>
</dbReference>
<comment type="similarity">
    <text evidence="1">Belongs to the disease resistance NB-LRR family.</text>
</comment>
<reference evidence="11" key="2">
    <citation type="submission" date="2025-08" db="UniProtKB">
        <authorList>
            <consortium name="RefSeq"/>
        </authorList>
    </citation>
    <scope>IDENTIFICATION</scope>
</reference>
<dbReference type="PANTHER" id="PTHR33463:SF217">
    <property type="entry name" value="DISEASE RESISTANCE PROTEIN RPS2-LIKE"/>
    <property type="match status" value="1"/>
</dbReference>
<gene>
    <name evidence="11" type="primary">LOC107902585</name>
</gene>
<feature type="domain" description="Disease resistance protein At4g27190-like leucine-rich repeats" evidence="8">
    <location>
        <begin position="782"/>
        <end position="888"/>
    </location>
</feature>
<dbReference type="SUPFAM" id="SSF52540">
    <property type="entry name" value="P-loop containing nucleoside triphosphate hydrolases"/>
    <property type="match status" value="1"/>
</dbReference>
<evidence type="ECO:0000256" key="2">
    <source>
        <dbReference type="ARBA" id="ARBA00022614"/>
    </source>
</evidence>
<dbReference type="Gene3D" id="1.10.8.430">
    <property type="entry name" value="Helical domain of apoptotic protease-activating factors"/>
    <property type="match status" value="1"/>
</dbReference>
<dbReference type="InterPro" id="IPR036388">
    <property type="entry name" value="WH-like_DNA-bd_sf"/>
</dbReference>
<name>A0A1U8J1L1_GOSHI</name>
<feature type="domain" description="Disease resistance protein winged helix" evidence="9">
    <location>
        <begin position="401"/>
        <end position="468"/>
    </location>
</feature>
<dbReference type="PaxDb" id="3635-A0A1U8J1L1"/>